<feature type="non-terminal residue" evidence="2">
    <location>
        <position position="1"/>
    </location>
</feature>
<evidence type="ECO:0000256" key="1">
    <source>
        <dbReference type="SAM" id="Phobius"/>
    </source>
</evidence>
<keyword evidence="1" id="KW-0812">Transmembrane</keyword>
<dbReference type="AlphaFoldDB" id="A0AAV5V636"/>
<sequence length="78" mass="9100">FLYRLFAVRGSRFLSLFENPFFYLLQFAFLLIIGLTWFSVAFNLFAPDEFAAEYMQHVLANHTVSSALPLEDYAVAFY</sequence>
<protein>
    <submittedName>
        <fullName evidence="2">Uncharacterized protein</fullName>
    </submittedName>
</protein>
<keyword evidence="3" id="KW-1185">Reference proteome</keyword>
<dbReference type="InterPro" id="IPR019428">
    <property type="entry name" value="7TM_GPCR_serpentine_rcpt_Str"/>
</dbReference>
<dbReference type="Pfam" id="PF10326">
    <property type="entry name" value="7TM_GPCR_Str"/>
    <property type="match status" value="1"/>
</dbReference>
<gene>
    <name evidence="2" type="ORF">PFISCL1PPCAC_5321</name>
</gene>
<proteinExistence type="predicted"/>
<name>A0AAV5V636_9BILA</name>
<organism evidence="2 3">
    <name type="scientific">Pristionchus fissidentatus</name>
    <dbReference type="NCBI Taxonomy" id="1538716"/>
    <lineage>
        <taxon>Eukaryota</taxon>
        <taxon>Metazoa</taxon>
        <taxon>Ecdysozoa</taxon>
        <taxon>Nematoda</taxon>
        <taxon>Chromadorea</taxon>
        <taxon>Rhabditida</taxon>
        <taxon>Rhabditina</taxon>
        <taxon>Diplogasteromorpha</taxon>
        <taxon>Diplogasteroidea</taxon>
        <taxon>Neodiplogasteridae</taxon>
        <taxon>Pristionchus</taxon>
    </lineage>
</organism>
<accession>A0AAV5V636</accession>
<dbReference type="Proteomes" id="UP001432322">
    <property type="component" value="Unassembled WGS sequence"/>
</dbReference>
<keyword evidence="1" id="KW-0472">Membrane</keyword>
<feature type="transmembrane region" description="Helical" evidence="1">
    <location>
        <begin position="20"/>
        <end position="46"/>
    </location>
</feature>
<evidence type="ECO:0000313" key="2">
    <source>
        <dbReference type="EMBL" id="GMT14024.1"/>
    </source>
</evidence>
<evidence type="ECO:0000313" key="3">
    <source>
        <dbReference type="Proteomes" id="UP001432322"/>
    </source>
</evidence>
<feature type="non-terminal residue" evidence="2">
    <location>
        <position position="78"/>
    </location>
</feature>
<dbReference type="EMBL" id="BTSY01000002">
    <property type="protein sequence ID" value="GMT14024.1"/>
    <property type="molecule type" value="Genomic_DNA"/>
</dbReference>
<keyword evidence="1" id="KW-1133">Transmembrane helix</keyword>
<comment type="caution">
    <text evidence="2">The sequence shown here is derived from an EMBL/GenBank/DDBJ whole genome shotgun (WGS) entry which is preliminary data.</text>
</comment>
<reference evidence="2" key="1">
    <citation type="submission" date="2023-10" db="EMBL/GenBank/DDBJ databases">
        <title>Genome assembly of Pristionchus species.</title>
        <authorList>
            <person name="Yoshida K."/>
            <person name="Sommer R.J."/>
        </authorList>
    </citation>
    <scope>NUCLEOTIDE SEQUENCE</scope>
    <source>
        <strain evidence="2">RS5133</strain>
    </source>
</reference>